<feature type="compositionally biased region" description="Basic and acidic residues" evidence="1">
    <location>
        <begin position="45"/>
        <end position="77"/>
    </location>
</feature>
<evidence type="ECO:0000313" key="3">
    <source>
        <dbReference type="Proteomes" id="UP000289775"/>
    </source>
</evidence>
<reference evidence="2 3" key="1">
    <citation type="submission" date="2014-12" db="EMBL/GenBank/DDBJ databases">
        <title>Genome sequence of Flavobacterium beibuense RSKm HC5.</title>
        <authorList>
            <person name="Kim J.F."/>
            <person name="Song J.Y."/>
            <person name="Kwak M.-J."/>
            <person name="Lee S.-W."/>
        </authorList>
    </citation>
    <scope>NUCLEOTIDE SEQUENCE [LARGE SCALE GENOMIC DNA]</scope>
    <source>
        <strain evidence="2 3">RSKm HC5</strain>
    </source>
</reference>
<evidence type="ECO:0000313" key="2">
    <source>
        <dbReference type="EMBL" id="RYJ40498.1"/>
    </source>
</evidence>
<sequence length="122" mass="14765">MTDINENTGHLGNTSGEPVRARGRNADRREYWERDNRSSTEGNLDDARQMHSRTFNEDENTWREERRANGDTDRNWNESDQMQRSPGRDIDEERRTHGRYNDDEQHYNDDEQHYDHDDRRNI</sequence>
<feature type="compositionally biased region" description="Polar residues" evidence="1">
    <location>
        <begin position="1"/>
        <end position="16"/>
    </location>
</feature>
<evidence type="ECO:0000256" key="1">
    <source>
        <dbReference type="SAM" id="MobiDB-lite"/>
    </source>
</evidence>
<name>A0A444W477_9FLAO</name>
<dbReference type="AlphaFoldDB" id="A0A444W477"/>
<accession>A0A444W477</accession>
<dbReference type="OrthoDB" id="1358163at2"/>
<keyword evidence="3" id="KW-1185">Reference proteome</keyword>
<dbReference type="RefSeq" id="WP_129752401.1">
    <property type="nucleotide sequence ID" value="NZ_JUIW01000013.1"/>
</dbReference>
<protein>
    <submittedName>
        <fullName evidence="2">Uncharacterized protein</fullName>
    </submittedName>
</protein>
<gene>
    <name evidence="2" type="ORF">NU09_3328</name>
</gene>
<feature type="compositionally biased region" description="Basic and acidic residues" evidence="1">
    <location>
        <begin position="24"/>
        <end position="38"/>
    </location>
</feature>
<comment type="caution">
    <text evidence="2">The sequence shown here is derived from an EMBL/GenBank/DDBJ whole genome shotgun (WGS) entry which is preliminary data.</text>
</comment>
<organism evidence="2 3">
    <name type="scientific">Flavobacterium beibuense</name>
    <dbReference type="NCBI Taxonomy" id="657326"/>
    <lineage>
        <taxon>Bacteria</taxon>
        <taxon>Pseudomonadati</taxon>
        <taxon>Bacteroidota</taxon>
        <taxon>Flavobacteriia</taxon>
        <taxon>Flavobacteriales</taxon>
        <taxon>Flavobacteriaceae</taxon>
        <taxon>Flavobacterium</taxon>
    </lineage>
</organism>
<dbReference type="Proteomes" id="UP000289775">
    <property type="component" value="Unassembled WGS sequence"/>
</dbReference>
<proteinExistence type="predicted"/>
<dbReference type="EMBL" id="JUIW01000013">
    <property type="protein sequence ID" value="RYJ40498.1"/>
    <property type="molecule type" value="Genomic_DNA"/>
</dbReference>
<feature type="region of interest" description="Disordered" evidence="1">
    <location>
        <begin position="1"/>
        <end position="122"/>
    </location>
</feature>
<feature type="compositionally biased region" description="Basic and acidic residues" evidence="1">
    <location>
        <begin position="86"/>
        <end position="122"/>
    </location>
</feature>